<name>A0AA37WIU4_9ALTE</name>
<dbReference type="Proteomes" id="UP001156601">
    <property type="component" value="Unassembled WGS sequence"/>
</dbReference>
<proteinExistence type="predicted"/>
<dbReference type="InterPro" id="IPR036390">
    <property type="entry name" value="WH_DNA-bd_sf"/>
</dbReference>
<dbReference type="SUPFAM" id="SSF46785">
    <property type="entry name" value="Winged helix' DNA-binding domain"/>
    <property type="match status" value="1"/>
</dbReference>
<gene>
    <name evidence="1" type="ORF">GCM10007852_31190</name>
</gene>
<evidence type="ECO:0000313" key="1">
    <source>
        <dbReference type="EMBL" id="GLR72211.1"/>
    </source>
</evidence>
<reference evidence="1" key="1">
    <citation type="journal article" date="2014" name="Int. J. Syst. Evol. Microbiol.">
        <title>Complete genome sequence of Corynebacterium casei LMG S-19264T (=DSM 44701T), isolated from a smear-ripened cheese.</title>
        <authorList>
            <consortium name="US DOE Joint Genome Institute (JGI-PGF)"/>
            <person name="Walter F."/>
            <person name="Albersmeier A."/>
            <person name="Kalinowski J."/>
            <person name="Ruckert C."/>
        </authorList>
    </citation>
    <scope>NUCLEOTIDE SEQUENCE</scope>
    <source>
        <strain evidence="1">NBRC 110023</strain>
    </source>
</reference>
<evidence type="ECO:0000313" key="2">
    <source>
        <dbReference type="Proteomes" id="UP001156601"/>
    </source>
</evidence>
<dbReference type="AlphaFoldDB" id="A0AA37WIU4"/>
<dbReference type="InterPro" id="IPR036388">
    <property type="entry name" value="WH-like_DNA-bd_sf"/>
</dbReference>
<reference evidence="1" key="2">
    <citation type="submission" date="2023-01" db="EMBL/GenBank/DDBJ databases">
        <title>Draft genome sequence of Agaribacter marinus strain NBRC 110023.</title>
        <authorList>
            <person name="Sun Q."/>
            <person name="Mori K."/>
        </authorList>
    </citation>
    <scope>NUCLEOTIDE SEQUENCE</scope>
    <source>
        <strain evidence="1">NBRC 110023</strain>
    </source>
</reference>
<dbReference type="RefSeq" id="WP_284218601.1">
    <property type="nucleotide sequence ID" value="NZ_BSOT01000009.1"/>
</dbReference>
<evidence type="ECO:0008006" key="3">
    <source>
        <dbReference type="Google" id="ProtNLM"/>
    </source>
</evidence>
<organism evidence="1 2">
    <name type="scientific">Agaribacter marinus</name>
    <dbReference type="NCBI Taxonomy" id="1431249"/>
    <lineage>
        <taxon>Bacteria</taxon>
        <taxon>Pseudomonadati</taxon>
        <taxon>Pseudomonadota</taxon>
        <taxon>Gammaproteobacteria</taxon>
        <taxon>Alteromonadales</taxon>
        <taxon>Alteromonadaceae</taxon>
        <taxon>Agaribacter</taxon>
    </lineage>
</organism>
<keyword evidence="2" id="KW-1185">Reference proteome</keyword>
<dbReference type="EMBL" id="BSOT01000009">
    <property type="protein sequence ID" value="GLR72211.1"/>
    <property type="molecule type" value="Genomic_DNA"/>
</dbReference>
<protein>
    <recommendedName>
        <fullName evidence="3">MarR family transcriptional regulator</fullName>
    </recommendedName>
</protein>
<dbReference type="Gene3D" id="1.10.10.10">
    <property type="entry name" value="Winged helix-like DNA-binding domain superfamily/Winged helix DNA-binding domain"/>
    <property type="match status" value="1"/>
</dbReference>
<accession>A0AA37WIU4</accession>
<sequence>MSTRFTQRGTPLVESQSLQLIQSTSQVNNIITKYISKRLVEKGYTSLTPSLLSFLSILECGVNYGAEIARNLGVTRQMVAKTVKELCKLQYLEQRDGIGKQKEIVFTETGEYLMADARLLLSDIDEVLNQHLGDEGAEKMIAKITAISDTIDDRLNAK</sequence>
<comment type="caution">
    <text evidence="1">The sequence shown here is derived from an EMBL/GenBank/DDBJ whole genome shotgun (WGS) entry which is preliminary data.</text>
</comment>